<keyword evidence="3" id="KW-1185">Reference proteome</keyword>
<dbReference type="AlphaFoldDB" id="A0AAX6FLI9"/>
<evidence type="ECO:0000313" key="3">
    <source>
        <dbReference type="Proteomes" id="UP001140949"/>
    </source>
</evidence>
<name>A0AAX6FLI9_IRIPA</name>
<evidence type="ECO:0000256" key="1">
    <source>
        <dbReference type="SAM" id="Phobius"/>
    </source>
</evidence>
<evidence type="ECO:0000313" key="2">
    <source>
        <dbReference type="EMBL" id="KAJ6816811.1"/>
    </source>
</evidence>
<keyword evidence="1" id="KW-1133">Transmembrane helix</keyword>
<keyword evidence="1" id="KW-0472">Membrane</keyword>
<reference evidence="2" key="2">
    <citation type="submission" date="2023-04" db="EMBL/GenBank/DDBJ databases">
        <authorList>
            <person name="Bruccoleri R.E."/>
            <person name="Oakeley E.J."/>
            <person name="Faust A.-M."/>
            <person name="Dessus-Babus S."/>
            <person name="Altorfer M."/>
            <person name="Burckhardt D."/>
            <person name="Oertli M."/>
            <person name="Naumann U."/>
            <person name="Petersen F."/>
            <person name="Wong J."/>
        </authorList>
    </citation>
    <scope>NUCLEOTIDE SEQUENCE</scope>
    <source>
        <strain evidence="2">GSM-AAB239-AS_SAM_17_03QT</strain>
        <tissue evidence="2">Leaf</tissue>
    </source>
</reference>
<comment type="caution">
    <text evidence="2">The sequence shown here is derived from an EMBL/GenBank/DDBJ whole genome shotgun (WGS) entry which is preliminary data.</text>
</comment>
<keyword evidence="1" id="KW-0812">Transmembrane</keyword>
<protein>
    <submittedName>
        <fullName evidence="2">Uncharacterized protein</fullName>
    </submittedName>
</protein>
<dbReference type="Proteomes" id="UP001140949">
    <property type="component" value="Unassembled WGS sequence"/>
</dbReference>
<gene>
    <name evidence="2" type="ORF">M6B38_415915</name>
</gene>
<organism evidence="2 3">
    <name type="scientific">Iris pallida</name>
    <name type="common">Sweet iris</name>
    <dbReference type="NCBI Taxonomy" id="29817"/>
    <lineage>
        <taxon>Eukaryota</taxon>
        <taxon>Viridiplantae</taxon>
        <taxon>Streptophyta</taxon>
        <taxon>Embryophyta</taxon>
        <taxon>Tracheophyta</taxon>
        <taxon>Spermatophyta</taxon>
        <taxon>Magnoliopsida</taxon>
        <taxon>Liliopsida</taxon>
        <taxon>Asparagales</taxon>
        <taxon>Iridaceae</taxon>
        <taxon>Iridoideae</taxon>
        <taxon>Irideae</taxon>
        <taxon>Iris</taxon>
    </lineage>
</organism>
<dbReference type="EMBL" id="JANAVB010028196">
    <property type="protein sequence ID" value="KAJ6816811.1"/>
    <property type="molecule type" value="Genomic_DNA"/>
</dbReference>
<accession>A0AAX6FLI9</accession>
<reference evidence="2" key="1">
    <citation type="journal article" date="2023" name="GigaByte">
        <title>Genome assembly of the bearded iris, Iris pallida Lam.</title>
        <authorList>
            <person name="Bruccoleri R.E."/>
            <person name="Oakeley E.J."/>
            <person name="Faust A.M.E."/>
            <person name="Altorfer M."/>
            <person name="Dessus-Babus S."/>
            <person name="Burckhardt D."/>
            <person name="Oertli M."/>
            <person name="Naumann U."/>
            <person name="Petersen F."/>
            <person name="Wong J."/>
        </authorList>
    </citation>
    <scope>NUCLEOTIDE SEQUENCE</scope>
    <source>
        <strain evidence="2">GSM-AAB239-AS_SAM_17_03QT</strain>
    </source>
</reference>
<proteinExistence type="predicted"/>
<sequence length="57" mass="6341">MPPPKYRHTTTRSKLSGLPTVMASSIVVIMQVHFVIICNSIVGKFPCIIATVYFNTM</sequence>
<feature type="transmembrane region" description="Helical" evidence="1">
    <location>
        <begin position="21"/>
        <end position="54"/>
    </location>
</feature>